<sequence length="187" mass="19305">MRPFRLPQAATLAAAAAAIALPPAWAALAAEPPERLAASCVLGWGLLALAWIDWRTMRLPNWLTLPLLGAGLAATWLLAPAALAAHLAGALAGYAALALVSHLYRAFRGREGLGLGDAKLLAAGGAWLGWQALPSTVLAAVAMTLVLVLAMRVAGRRLAADIALPFGPALALAIWLAWLYGLPFPGA</sequence>
<evidence type="ECO:0000256" key="4">
    <source>
        <dbReference type="SAM" id="SignalP"/>
    </source>
</evidence>
<organism evidence="6 7">
    <name type="scientific">Marinibaculum pumilum</name>
    <dbReference type="NCBI Taxonomy" id="1766165"/>
    <lineage>
        <taxon>Bacteria</taxon>
        <taxon>Pseudomonadati</taxon>
        <taxon>Pseudomonadota</taxon>
        <taxon>Alphaproteobacteria</taxon>
        <taxon>Rhodospirillales</taxon>
        <taxon>Rhodospirillaceae</taxon>
        <taxon>Marinibaculum</taxon>
    </lineage>
</organism>
<dbReference type="Gene3D" id="1.20.120.1220">
    <property type="match status" value="1"/>
</dbReference>
<dbReference type="PRINTS" id="PR00864">
    <property type="entry name" value="PREPILNPTASE"/>
</dbReference>
<evidence type="ECO:0000259" key="5">
    <source>
        <dbReference type="Pfam" id="PF01478"/>
    </source>
</evidence>
<dbReference type="Pfam" id="PF01478">
    <property type="entry name" value="Peptidase_A24"/>
    <property type="match status" value="1"/>
</dbReference>
<feature type="transmembrane region" description="Helical" evidence="3">
    <location>
        <begin position="136"/>
        <end position="155"/>
    </location>
</feature>
<evidence type="ECO:0000313" key="6">
    <source>
        <dbReference type="EMBL" id="MFC3228231.1"/>
    </source>
</evidence>
<keyword evidence="7" id="KW-1185">Reference proteome</keyword>
<evidence type="ECO:0000256" key="3">
    <source>
        <dbReference type="SAM" id="Phobius"/>
    </source>
</evidence>
<evidence type="ECO:0000256" key="2">
    <source>
        <dbReference type="RuleBase" id="RU003793"/>
    </source>
</evidence>
<dbReference type="EMBL" id="JBHRTR010000028">
    <property type="protein sequence ID" value="MFC3228231.1"/>
    <property type="molecule type" value="Genomic_DNA"/>
</dbReference>
<keyword evidence="3" id="KW-0472">Membrane</keyword>
<keyword evidence="3" id="KW-1133">Transmembrane helix</keyword>
<comment type="caution">
    <text evidence="6">The sequence shown here is derived from an EMBL/GenBank/DDBJ whole genome shotgun (WGS) entry which is preliminary data.</text>
</comment>
<dbReference type="InterPro" id="IPR014032">
    <property type="entry name" value="Peptidase_A24A_bac"/>
</dbReference>
<dbReference type="PANTHER" id="PTHR30487">
    <property type="entry name" value="TYPE 4 PREPILIN-LIKE PROTEINS LEADER PEPTIDE-PROCESSING ENZYME"/>
    <property type="match status" value="1"/>
</dbReference>
<dbReference type="EC" id="3.4.23.-" evidence="6"/>
<feature type="transmembrane region" description="Helical" evidence="3">
    <location>
        <begin position="162"/>
        <end position="181"/>
    </location>
</feature>
<dbReference type="PANTHER" id="PTHR30487:SF0">
    <property type="entry name" value="PREPILIN LEADER PEPTIDASE_N-METHYLTRANSFERASE-RELATED"/>
    <property type="match status" value="1"/>
</dbReference>
<feature type="transmembrane region" description="Helical" evidence="3">
    <location>
        <begin position="83"/>
        <end position="100"/>
    </location>
</feature>
<keyword evidence="4" id="KW-0732">Signal</keyword>
<gene>
    <name evidence="6" type="ORF">ACFOGJ_13380</name>
</gene>
<dbReference type="InterPro" id="IPR050882">
    <property type="entry name" value="Prepilin_peptidase/N-MTase"/>
</dbReference>
<comment type="similarity">
    <text evidence="1 2">Belongs to the peptidase A24 family.</text>
</comment>
<feature type="signal peptide" evidence="4">
    <location>
        <begin position="1"/>
        <end position="26"/>
    </location>
</feature>
<keyword evidence="6" id="KW-0378">Hydrolase</keyword>
<dbReference type="Proteomes" id="UP001595528">
    <property type="component" value="Unassembled WGS sequence"/>
</dbReference>
<reference evidence="7" key="1">
    <citation type="journal article" date="2019" name="Int. J. Syst. Evol. Microbiol.">
        <title>The Global Catalogue of Microorganisms (GCM) 10K type strain sequencing project: providing services to taxonomists for standard genome sequencing and annotation.</title>
        <authorList>
            <consortium name="The Broad Institute Genomics Platform"/>
            <consortium name="The Broad Institute Genome Sequencing Center for Infectious Disease"/>
            <person name="Wu L."/>
            <person name="Ma J."/>
        </authorList>
    </citation>
    <scope>NUCLEOTIDE SEQUENCE [LARGE SCALE GENOMIC DNA]</scope>
    <source>
        <strain evidence="7">KCTC 42964</strain>
    </source>
</reference>
<dbReference type="RefSeq" id="WP_379901153.1">
    <property type="nucleotide sequence ID" value="NZ_JBHRTR010000028.1"/>
</dbReference>
<keyword evidence="3" id="KW-0812">Transmembrane</keyword>
<accession>A0ABV7L1L1</accession>
<evidence type="ECO:0000256" key="1">
    <source>
        <dbReference type="ARBA" id="ARBA00005801"/>
    </source>
</evidence>
<feature type="transmembrane region" description="Helical" evidence="3">
    <location>
        <begin position="59"/>
        <end position="77"/>
    </location>
</feature>
<proteinExistence type="inferred from homology"/>
<feature type="chain" id="PRO_5046279898" evidence="4">
    <location>
        <begin position="27"/>
        <end position="187"/>
    </location>
</feature>
<evidence type="ECO:0000313" key="7">
    <source>
        <dbReference type="Proteomes" id="UP001595528"/>
    </source>
</evidence>
<protein>
    <submittedName>
        <fullName evidence="6">Prepilin peptidase</fullName>
        <ecNumber evidence="6">3.4.23.-</ecNumber>
    </submittedName>
</protein>
<feature type="transmembrane region" description="Helical" evidence="3">
    <location>
        <begin position="36"/>
        <end position="52"/>
    </location>
</feature>
<dbReference type="GO" id="GO:0016787">
    <property type="term" value="F:hydrolase activity"/>
    <property type="evidence" value="ECO:0007669"/>
    <property type="project" value="UniProtKB-KW"/>
</dbReference>
<dbReference type="InterPro" id="IPR000045">
    <property type="entry name" value="Prepilin_IV_endopep_pep"/>
</dbReference>
<feature type="domain" description="Prepilin type IV endopeptidase peptidase" evidence="5">
    <location>
        <begin position="40"/>
        <end position="148"/>
    </location>
</feature>
<name>A0ABV7L1L1_9PROT</name>